<proteinExistence type="predicted"/>
<dbReference type="InterPro" id="IPR011009">
    <property type="entry name" value="Kinase-like_dom_sf"/>
</dbReference>
<sequence length="460" mass="48512">MAPAPGAPAALLAGPRPCGYQSLGPGGAQGLEVGGGVAWSMDQTRRLSPTDELHGLVQHVPRIEASIVSSVSSAVEHLNRGLLECREGLCVVFSASVDSSFLLYRQDRKDVLQRFGLQEAPQGNAALSRSASRRCSSFDPAPRRAPPVITSPQDRAPSAAAQEGRLGRRAAPASPGGACPSSPQCGAGRTPSAAPAAAVRATSAAAAQAPAEEGPALGPSELRVGGSRFQVLDLIGRGAFGTVWRARREGGREECAVKVTSTEDAASFAAATFEAELLQVLEAACAHLRRHVPQYVAHSEHKTRNVGELVGGRLPGGQQGRWSLGGACAVAREMLTQLAPGAAAPSFGLIDFGLAVRSSTWPQRWRSSNLAGDPRYWAPSAWMALALGFRHVAGHPNSGFQHQYLSRIDHFAAGIMGLEVLFALWDVAALEGPCSHLLEAHAAWTEYWSGIIVLFQQFHR</sequence>
<dbReference type="Gene3D" id="1.10.510.10">
    <property type="entry name" value="Transferase(Phosphotransferase) domain 1"/>
    <property type="match status" value="1"/>
</dbReference>
<name>A0ABN9Q5N1_9DINO</name>
<evidence type="ECO:0000256" key="1">
    <source>
        <dbReference type="PROSITE-ProRule" id="PRU10141"/>
    </source>
</evidence>
<dbReference type="EMBL" id="CAUYUJ010002496">
    <property type="protein sequence ID" value="CAK0801040.1"/>
    <property type="molecule type" value="Genomic_DNA"/>
</dbReference>
<evidence type="ECO:0000256" key="2">
    <source>
        <dbReference type="SAM" id="MobiDB-lite"/>
    </source>
</evidence>
<evidence type="ECO:0008006" key="5">
    <source>
        <dbReference type="Google" id="ProtNLM"/>
    </source>
</evidence>
<reference evidence="3" key="1">
    <citation type="submission" date="2023-10" db="EMBL/GenBank/DDBJ databases">
        <authorList>
            <person name="Chen Y."/>
            <person name="Shah S."/>
            <person name="Dougan E. K."/>
            <person name="Thang M."/>
            <person name="Chan C."/>
        </authorList>
    </citation>
    <scope>NUCLEOTIDE SEQUENCE [LARGE SCALE GENOMIC DNA]</scope>
</reference>
<keyword evidence="4" id="KW-1185">Reference proteome</keyword>
<protein>
    <recommendedName>
        <fullName evidence="5">Protein kinase domain-containing protein</fullName>
    </recommendedName>
</protein>
<feature type="region of interest" description="Disordered" evidence="2">
    <location>
        <begin position="122"/>
        <end position="191"/>
    </location>
</feature>
<gene>
    <name evidence="3" type="ORF">PCOR1329_LOCUS9034</name>
</gene>
<comment type="caution">
    <text evidence="3">The sequence shown here is derived from an EMBL/GenBank/DDBJ whole genome shotgun (WGS) entry which is preliminary data.</text>
</comment>
<keyword evidence="1" id="KW-0547">Nucleotide-binding</keyword>
<keyword evidence="1" id="KW-0067">ATP-binding</keyword>
<dbReference type="Proteomes" id="UP001189429">
    <property type="component" value="Unassembled WGS sequence"/>
</dbReference>
<feature type="binding site" evidence="1">
    <location>
        <position position="258"/>
    </location>
    <ligand>
        <name>ATP</name>
        <dbReference type="ChEBI" id="CHEBI:30616"/>
    </ligand>
</feature>
<organism evidence="3 4">
    <name type="scientific">Prorocentrum cordatum</name>
    <dbReference type="NCBI Taxonomy" id="2364126"/>
    <lineage>
        <taxon>Eukaryota</taxon>
        <taxon>Sar</taxon>
        <taxon>Alveolata</taxon>
        <taxon>Dinophyceae</taxon>
        <taxon>Prorocentrales</taxon>
        <taxon>Prorocentraceae</taxon>
        <taxon>Prorocentrum</taxon>
    </lineage>
</organism>
<dbReference type="PROSITE" id="PS00107">
    <property type="entry name" value="PROTEIN_KINASE_ATP"/>
    <property type="match status" value="1"/>
</dbReference>
<dbReference type="InterPro" id="IPR017441">
    <property type="entry name" value="Protein_kinase_ATP_BS"/>
</dbReference>
<evidence type="ECO:0000313" key="3">
    <source>
        <dbReference type="EMBL" id="CAK0801040.1"/>
    </source>
</evidence>
<accession>A0ABN9Q5N1</accession>
<dbReference type="SUPFAM" id="SSF56112">
    <property type="entry name" value="Protein kinase-like (PK-like)"/>
    <property type="match status" value="1"/>
</dbReference>
<feature type="compositionally biased region" description="Low complexity" evidence="2">
    <location>
        <begin position="169"/>
        <end position="191"/>
    </location>
</feature>
<evidence type="ECO:0000313" key="4">
    <source>
        <dbReference type="Proteomes" id="UP001189429"/>
    </source>
</evidence>
<feature type="compositionally biased region" description="Low complexity" evidence="2">
    <location>
        <begin position="125"/>
        <end position="137"/>
    </location>
</feature>
<feature type="non-terminal residue" evidence="3">
    <location>
        <position position="460"/>
    </location>
</feature>